<dbReference type="PANTHER" id="PTHR12110">
    <property type="entry name" value="HYDROXYPYRUVATE ISOMERASE"/>
    <property type="match status" value="1"/>
</dbReference>
<name>A0AAV3UIZ8_9EURY</name>
<accession>A0AAV3UIZ8</accession>
<sequence length="291" mass="32889">MKFGFSTNAFREYQLEETISILANAGYDGIEILLDEPHLFPAEADEKRIKRIRNVLDDHDLTVSNCNAFMLSAIDRTEKSRIAKYPHETELFHHPSFIEPAAVDRQNRIEHTKTALKTAAELNVPQISIQPGGPVPKGTSQEQAMEMFIEALQEVTETAEMVGVDVLVEPEPDLLIETSNQFLKLADQIDSSRVGCNFDVGHFYCVDEDPVDLIYELDSYTGHYHLEDIPADRTHEHTQLGNGAIDINGFLDSLKETGYDGFVTIELYPYEETAKETAHNAMHYLEENGWV</sequence>
<reference evidence="2 3" key="1">
    <citation type="journal article" date="2019" name="Int. J. Syst. Evol. Microbiol.">
        <title>The Global Catalogue of Microorganisms (GCM) 10K type strain sequencing project: providing services to taxonomists for standard genome sequencing and annotation.</title>
        <authorList>
            <consortium name="The Broad Institute Genomics Platform"/>
            <consortium name="The Broad Institute Genome Sequencing Center for Infectious Disease"/>
            <person name="Wu L."/>
            <person name="Ma J."/>
        </authorList>
    </citation>
    <scope>NUCLEOTIDE SEQUENCE [LARGE SCALE GENOMIC DNA]</scope>
    <source>
        <strain evidence="2 3">JCM 17504</strain>
    </source>
</reference>
<proteinExistence type="predicted"/>
<evidence type="ECO:0000313" key="2">
    <source>
        <dbReference type="EMBL" id="GAA5052848.1"/>
    </source>
</evidence>
<evidence type="ECO:0000259" key="1">
    <source>
        <dbReference type="Pfam" id="PF01261"/>
    </source>
</evidence>
<dbReference type="Pfam" id="PF01261">
    <property type="entry name" value="AP_endonuc_2"/>
    <property type="match status" value="1"/>
</dbReference>
<dbReference type="InterPro" id="IPR050312">
    <property type="entry name" value="IolE/XylAMocC-like"/>
</dbReference>
<dbReference type="Gene3D" id="3.20.20.150">
    <property type="entry name" value="Divalent-metal-dependent TIM barrel enzymes"/>
    <property type="match status" value="1"/>
</dbReference>
<keyword evidence="3" id="KW-1185">Reference proteome</keyword>
<dbReference type="GO" id="GO:0016853">
    <property type="term" value="F:isomerase activity"/>
    <property type="evidence" value="ECO:0007669"/>
    <property type="project" value="UniProtKB-KW"/>
</dbReference>
<evidence type="ECO:0000313" key="3">
    <source>
        <dbReference type="Proteomes" id="UP001501729"/>
    </source>
</evidence>
<dbReference type="GeneID" id="68617001"/>
<keyword evidence="2" id="KW-0413">Isomerase</keyword>
<feature type="domain" description="Xylose isomerase-like TIM barrel" evidence="1">
    <location>
        <begin position="21"/>
        <end position="277"/>
    </location>
</feature>
<dbReference type="AlphaFoldDB" id="A0AAV3UIZ8"/>
<comment type="caution">
    <text evidence="2">The sequence shown here is derived from an EMBL/GenBank/DDBJ whole genome shotgun (WGS) entry which is preliminary data.</text>
</comment>
<dbReference type="EMBL" id="BAABKX010000013">
    <property type="protein sequence ID" value="GAA5052848.1"/>
    <property type="molecule type" value="Genomic_DNA"/>
</dbReference>
<dbReference type="InterPro" id="IPR036237">
    <property type="entry name" value="Xyl_isomerase-like_sf"/>
</dbReference>
<gene>
    <name evidence="2" type="ORF">GCM10025751_29430</name>
</gene>
<organism evidence="2 3">
    <name type="scientific">Haladaptatus pallidirubidus</name>
    <dbReference type="NCBI Taxonomy" id="1008152"/>
    <lineage>
        <taxon>Archaea</taxon>
        <taxon>Methanobacteriati</taxon>
        <taxon>Methanobacteriota</taxon>
        <taxon>Stenosarchaea group</taxon>
        <taxon>Halobacteria</taxon>
        <taxon>Halobacteriales</taxon>
        <taxon>Haladaptataceae</taxon>
        <taxon>Haladaptatus</taxon>
    </lineage>
</organism>
<dbReference type="Proteomes" id="UP001501729">
    <property type="component" value="Unassembled WGS sequence"/>
</dbReference>
<dbReference type="SUPFAM" id="SSF51658">
    <property type="entry name" value="Xylose isomerase-like"/>
    <property type="match status" value="1"/>
</dbReference>
<dbReference type="RefSeq" id="WP_227778253.1">
    <property type="nucleotide sequence ID" value="NZ_BAABKX010000013.1"/>
</dbReference>
<dbReference type="InterPro" id="IPR013022">
    <property type="entry name" value="Xyl_isomerase-like_TIM-brl"/>
</dbReference>
<protein>
    <submittedName>
        <fullName evidence="2">Sugar phosphate isomerase/epimerase</fullName>
    </submittedName>
</protein>